<dbReference type="Pfam" id="PF00005">
    <property type="entry name" value="ABC_tran"/>
    <property type="match status" value="1"/>
</dbReference>
<evidence type="ECO:0000313" key="8">
    <source>
        <dbReference type="Proteomes" id="UP000474758"/>
    </source>
</evidence>
<dbReference type="AlphaFoldDB" id="A0A6M1U2W5"/>
<dbReference type="Gene3D" id="3.40.50.300">
    <property type="entry name" value="P-loop containing nucleotide triphosphate hydrolases"/>
    <property type="match status" value="1"/>
</dbReference>
<evidence type="ECO:0000256" key="2">
    <source>
        <dbReference type="ARBA" id="ARBA00022448"/>
    </source>
</evidence>
<keyword evidence="3" id="KW-0547">Nucleotide-binding</keyword>
<dbReference type="CDD" id="cd03293">
    <property type="entry name" value="ABC_NrtD_SsuB_transporters"/>
    <property type="match status" value="1"/>
</dbReference>
<evidence type="ECO:0000256" key="3">
    <source>
        <dbReference type="ARBA" id="ARBA00022741"/>
    </source>
</evidence>
<dbReference type="InterPro" id="IPR050166">
    <property type="entry name" value="ABC_transporter_ATP-bind"/>
</dbReference>
<dbReference type="GO" id="GO:0016887">
    <property type="term" value="F:ATP hydrolysis activity"/>
    <property type="evidence" value="ECO:0007669"/>
    <property type="project" value="InterPro"/>
</dbReference>
<keyword evidence="8" id="KW-1185">Reference proteome</keyword>
<dbReference type="EMBL" id="JAALFE010000030">
    <property type="protein sequence ID" value="NGQ93082.1"/>
    <property type="molecule type" value="Genomic_DNA"/>
</dbReference>
<dbReference type="RefSeq" id="WP_165053662.1">
    <property type="nucleotide sequence ID" value="NZ_JAALFE010000030.1"/>
</dbReference>
<feature type="region of interest" description="Disordered" evidence="5">
    <location>
        <begin position="1"/>
        <end position="20"/>
    </location>
</feature>
<evidence type="ECO:0000256" key="1">
    <source>
        <dbReference type="ARBA" id="ARBA00005417"/>
    </source>
</evidence>
<dbReference type="Proteomes" id="UP000474758">
    <property type="component" value="Unassembled WGS sequence"/>
</dbReference>
<dbReference type="PROSITE" id="PS50893">
    <property type="entry name" value="ABC_TRANSPORTER_2"/>
    <property type="match status" value="1"/>
</dbReference>
<comment type="caution">
    <text evidence="7">The sequence shown here is derived from an EMBL/GenBank/DDBJ whole genome shotgun (WGS) entry which is preliminary data.</text>
</comment>
<dbReference type="InterPro" id="IPR003439">
    <property type="entry name" value="ABC_transporter-like_ATP-bd"/>
</dbReference>
<name>A0A6M1U2W5_9RHOB</name>
<dbReference type="PANTHER" id="PTHR42788">
    <property type="entry name" value="TAURINE IMPORT ATP-BINDING PROTEIN-RELATED"/>
    <property type="match status" value="1"/>
</dbReference>
<dbReference type="InterPro" id="IPR003593">
    <property type="entry name" value="AAA+_ATPase"/>
</dbReference>
<dbReference type="GO" id="GO:0005524">
    <property type="term" value="F:ATP binding"/>
    <property type="evidence" value="ECO:0007669"/>
    <property type="project" value="UniProtKB-KW"/>
</dbReference>
<keyword evidence="4 7" id="KW-0067">ATP-binding</keyword>
<evidence type="ECO:0000256" key="5">
    <source>
        <dbReference type="SAM" id="MobiDB-lite"/>
    </source>
</evidence>
<evidence type="ECO:0000259" key="6">
    <source>
        <dbReference type="PROSITE" id="PS50893"/>
    </source>
</evidence>
<gene>
    <name evidence="7" type="ORF">G5V65_19515</name>
</gene>
<evidence type="ECO:0000256" key="4">
    <source>
        <dbReference type="ARBA" id="ARBA00022840"/>
    </source>
</evidence>
<feature type="domain" description="ABC transporter" evidence="6">
    <location>
        <begin position="26"/>
        <end position="257"/>
    </location>
</feature>
<proteinExistence type="inferred from homology"/>
<dbReference type="InterPro" id="IPR027417">
    <property type="entry name" value="P-loop_NTPase"/>
</dbReference>
<dbReference type="PANTHER" id="PTHR42788:SF13">
    <property type="entry name" value="ALIPHATIC SULFONATES IMPORT ATP-BINDING PROTEIN SSUB"/>
    <property type="match status" value="1"/>
</dbReference>
<comment type="similarity">
    <text evidence="1">Belongs to the ABC transporter superfamily.</text>
</comment>
<keyword evidence="2" id="KW-0813">Transport</keyword>
<evidence type="ECO:0000313" key="7">
    <source>
        <dbReference type="EMBL" id="NGQ93082.1"/>
    </source>
</evidence>
<dbReference type="PROSITE" id="PS00211">
    <property type="entry name" value="ABC_TRANSPORTER_1"/>
    <property type="match status" value="1"/>
</dbReference>
<dbReference type="SUPFAM" id="SSF52540">
    <property type="entry name" value="P-loop containing nucleoside triphosphate hydrolases"/>
    <property type="match status" value="1"/>
</dbReference>
<reference evidence="7 8" key="1">
    <citation type="submission" date="2020-02" db="EMBL/GenBank/DDBJ databases">
        <title>Rhodobacter translucens sp. nov., a novel bacterium isolated from activated sludge.</title>
        <authorList>
            <person name="Liu J."/>
        </authorList>
    </citation>
    <scope>NUCLEOTIDE SEQUENCE [LARGE SCALE GENOMIC DNA]</scope>
    <source>
        <strain evidence="7 8">HX-7-19</strain>
    </source>
</reference>
<organism evidence="7 8">
    <name type="scientific">Paragemmobacter kunshanensis</name>
    <dbReference type="NCBI Taxonomy" id="2583234"/>
    <lineage>
        <taxon>Bacteria</taxon>
        <taxon>Pseudomonadati</taxon>
        <taxon>Pseudomonadota</taxon>
        <taxon>Alphaproteobacteria</taxon>
        <taxon>Rhodobacterales</taxon>
        <taxon>Paracoccaceae</taxon>
        <taxon>Paragemmobacter</taxon>
    </lineage>
</organism>
<protein>
    <submittedName>
        <fullName evidence="7">ABC transporter ATP-binding protein</fullName>
    </submittedName>
</protein>
<dbReference type="SMART" id="SM00382">
    <property type="entry name" value="AAA"/>
    <property type="match status" value="1"/>
</dbReference>
<accession>A0A6M1U2W5</accession>
<dbReference type="InterPro" id="IPR017871">
    <property type="entry name" value="ABC_transporter-like_CS"/>
</dbReference>
<sequence>MSMAEPRPLTASSAASDPVGGGRPVYEIARLSKTYARNRLTALTDVNLTLHKGEFVSVVGSSGCGKSTLLKIMSGLMPPTTGRVVLEGRPVTGPRADIGMMFQQATLLPWKTTVENIVLPIEIREGRAAAKAAIPRALELLRLVGLGDFANVYPGELSGGMAQRASICRMLIAQPAVLLLDEPFSALDELTRDFMNMELQRICAEQQATAFLVTHSLAEAVILSDRILVMKPRPGRIVEEIVIDLPRPRTLEMINTPRFGQIVAHIRDLLGKEAFQ</sequence>